<feature type="compositionally biased region" description="Low complexity" evidence="1">
    <location>
        <begin position="125"/>
        <end position="134"/>
    </location>
</feature>
<keyword evidence="2" id="KW-1133">Transmembrane helix</keyword>
<evidence type="ECO:0008006" key="5">
    <source>
        <dbReference type="Google" id="ProtNLM"/>
    </source>
</evidence>
<dbReference type="AlphaFoldDB" id="A0A8J3N4I4"/>
<keyword evidence="4" id="KW-1185">Reference proteome</keyword>
<evidence type="ECO:0000313" key="4">
    <source>
        <dbReference type="Proteomes" id="UP000597444"/>
    </source>
</evidence>
<dbReference type="Gene3D" id="2.60.120.560">
    <property type="entry name" value="Exo-inulinase, domain 1"/>
    <property type="match status" value="1"/>
</dbReference>
<reference evidence="3" key="1">
    <citation type="submission" date="2020-10" db="EMBL/GenBank/DDBJ databases">
        <title>Taxonomic study of unclassified bacteria belonging to the class Ktedonobacteria.</title>
        <authorList>
            <person name="Yabe S."/>
            <person name="Wang C.M."/>
            <person name="Zheng Y."/>
            <person name="Sakai Y."/>
            <person name="Cavaletti L."/>
            <person name="Monciardini P."/>
            <person name="Donadio S."/>
        </authorList>
    </citation>
    <scope>NUCLEOTIDE SEQUENCE</scope>
    <source>
        <strain evidence="3">ID150040</strain>
    </source>
</reference>
<evidence type="ECO:0000256" key="1">
    <source>
        <dbReference type="SAM" id="MobiDB-lite"/>
    </source>
</evidence>
<keyword evidence="2" id="KW-0812">Transmembrane</keyword>
<gene>
    <name evidence="3" type="ORF">KSF_041750</name>
</gene>
<feature type="region of interest" description="Disordered" evidence="1">
    <location>
        <begin position="42"/>
        <end position="134"/>
    </location>
</feature>
<dbReference type="SUPFAM" id="SSF49899">
    <property type="entry name" value="Concanavalin A-like lectins/glucanases"/>
    <property type="match status" value="1"/>
</dbReference>
<dbReference type="InterPro" id="IPR013320">
    <property type="entry name" value="ConA-like_dom_sf"/>
</dbReference>
<sequence length="402" mass="41691">MTCTVCGTPLPGGVERCPRCGTYVAAPPSSDVPPTVAVPPVNQGASPTPPTMFAPHGMYPGQGDEQLTPTAYAPPNQRFPQAPGGYPNSNYAPPTPPNNQYGYQQGVPPLPQSVPPLPRQYGPVSDDSSSGKKGSRSLIIGLIALVVILLIGSIPILLARSSNSGSQSQQTSTTGGATGGAKGTAQSKATNPPASGVTPTVAAPTLPNEKNPYPPQTGTLVLKDPMHDNTQGNMWQEGSNNGTTCRFNGGKYHVTKASGSALCIPQSPAVLLQNVTVEADLAMQSGTYMGLATRIDAQQGTGYLFVVGTDGTYAINQVNIKATGSGQVRQIRQGFSQALPFGANQVKMAVVVRGSQLTLFVNNQQIDSVNDSRLNNPGGIGVFVNGNSALDLAVSNVRVWKL</sequence>
<evidence type="ECO:0000256" key="2">
    <source>
        <dbReference type="SAM" id="Phobius"/>
    </source>
</evidence>
<proteinExistence type="predicted"/>
<dbReference type="RefSeq" id="WP_220204885.1">
    <property type="nucleotide sequence ID" value="NZ_BNJK01000001.1"/>
</dbReference>
<organism evidence="3 4">
    <name type="scientific">Reticulibacter mediterranei</name>
    <dbReference type="NCBI Taxonomy" id="2778369"/>
    <lineage>
        <taxon>Bacteria</taxon>
        <taxon>Bacillati</taxon>
        <taxon>Chloroflexota</taxon>
        <taxon>Ktedonobacteria</taxon>
        <taxon>Ktedonobacterales</taxon>
        <taxon>Reticulibacteraceae</taxon>
        <taxon>Reticulibacter</taxon>
    </lineage>
</organism>
<feature type="region of interest" description="Disordered" evidence="1">
    <location>
        <begin position="161"/>
        <end position="217"/>
    </location>
</feature>
<feature type="compositionally biased region" description="Pro residues" evidence="1">
    <location>
        <begin position="108"/>
        <end position="118"/>
    </location>
</feature>
<comment type="caution">
    <text evidence="3">The sequence shown here is derived from an EMBL/GenBank/DDBJ whole genome shotgun (WGS) entry which is preliminary data.</text>
</comment>
<keyword evidence="2" id="KW-0472">Membrane</keyword>
<accession>A0A8J3N4I4</accession>
<evidence type="ECO:0000313" key="3">
    <source>
        <dbReference type="EMBL" id="GHO94127.1"/>
    </source>
</evidence>
<dbReference type="EMBL" id="BNJK01000001">
    <property type="protein sequence ID" value="GHO94127.1"/>
    <property type="molecule type" value="Genomic_DNA"/>
</dbReference>
<feature type="transmembrane region" description="Helical" evidence="2">
    <location>
        <begin position="138"/>
        <end position="158"/>
    </location>
</feature>
<feature type="compositionally biased region" description="Polar residues" evidence="1">
    <location>
        <begin position="87"/>
        <end position="103"/>
    </location>
</feature>
<feature type="compositionally biased region" description="Low complexity" evidence="1">
    <location>
        <begin position="164"/>
        <end position="175"/>
    </location>
</feature>
<dbReference type="Proteomes" id="UP000597444">
    <property type="component" value="Unassembled WGS sequence"/>
</dbReference>
<name>A0A8J3N4I4_9CHLR</name>
<protein>
    <recommendedName>
        <fullName evidence="5">3-keto-disaccharide hydrolase domain-containing protein</fullName>
    </recommendedName>
</protein>